<name>A0A381UPI5_9ZZZZ</name>
<dbReference type="Pfam" id="PF13618">
    <property type="entry name" value="Gluconate_2-dh3"/>
    <property type="match status" value="1"/>
</dbReference>
<reference evidence="1" key="1">
    <citation type="submission" date="2018-05" db="EMBL/GenBank/DDBJ databases">
        <authorList>
            <person name="Lanie J.A."/>
            <person name="Ng W.-L."/>
            <person name="Kazmierczak K.M."/>
            <person name="Andrzejewski T.M."/>
            <person name="Davidsen T.M."/>
            <person name="Wayne K.J."/>
            <person name="Tettelin H."/>
            <person name="Glass J.I."/>
            <person name="Rusch D."/>
            <person name="Podicherti R."/>
            <person name="Tsui H.-C.T."/>
            <person name="Winkler M.E."/>
        </authorList>
    </citation>
    <scope>NUCLEOTIDE SEQUENCE</scope>
</reference>
<evidence type="ECO:0000313" key="1">
    <source>
        <dbReference type="EMBL" id="SVA30056.1"/>
    </source>
</evidence>
<evidence type="ECO:0008006" key="2">
    <source>
        <dbReference type="Google" id="ProtNLM"/>
    </source>
</evidence>
<dbReference type="InterPro" id="IPR027056">
    <property type="entry name" value="Gluconate_2DH_su3"/>
</dbReference>
<sequence>VSTKKKWTRRSFIESTFVTSVTSRAGLATVSSVVPAVGRSQEELPELPGFDQTQRLDFISMVDEIIPAADGMPAASEVDVDQYVATLFTQDQGLIEAFESGLDFLREKATERHEQSFSDLNSDQRIELLEQLEATDPVSFRKVRGAVYEGYYTRPQIWHLVGYQPHPTNSEGPAMEPFDDSSLERVRRLPKLYRDV</sequence>
<accession>A0A381UPI5</accession>
<dbReference type="AlphaFoldDB" id="A0A381UPI5"/>
<proteinExistence type="predicted"/>
<gene>
    <name evidence="1" type="ORF">METZ01_LOCUS82910</name>
</gene>
<organism evidence="1">
    <name type="scientific">marine metagenome</name>
    <dbReference type="NCBI Taxonomy" id="408172"/>
    <lineage>
        <taxon>unclassified sequences</taxon>
        <taxon>metagenomes</taxon>
        <taxon>ecological metagenomes</taxon>
    </lineage>
</organism>
<protein>
    <recommendedName>
        <fullName evidence="2">Gluconate 2-dehydrogenase subunit 3 family protein</fullName>
    </recommendedName>
</protein>
<dbReference type="EMBL" id="UINC01006859">
    <property type="protein sequence ID" value="SVA30056.1"/>
    <property type="molecule type" value="Genomic_DNA"/>
</dbReference>
<feature type="non-terminal residue" evidence="1">
    <location>
        <position position="1"/>
    </location>
</feature>